<protein>
    <recommendedName>
        <fullName evidence="3">Chloride channel CLIC-like protein 1</fullName>
    </recommendedName>
</protein>
<feature type="region of interest" description="Disordered" evidence="7">
    <location>
        <begin position="366"/>
        <end position="419"/>
    </location>
</feature>
<dbReference type="AlphaFoldDB" id="A0AA39HH01"/>
<evidence type="ECO:0000256" key="2">
    <source>
        <dbReference type="ARBA" id="ARBA00005944"/>
    </source>
</evidence>
<organism evidence="10 11">
    <name type="scientific">Steinernema hermaphroditum</name>
    <dbReference type="NCBI Taxonomy" id="289476"/>
    <lineage>
        <taxon>Eukaryota</taxon>
        <taxon>Metazoa</taxon>
        <taxon>Ecdysozoa</taxon>
        <taxon>Nematoda</taxon>
        <taxon>Chromadorea</taxon>
        <taxon>Rhabditida</taxon>
        <taxon>Tylenchina</taxon>
        <taxon>Panagrolaimomorpha</taxon>
        <taxon>Strongyloidoidea</taxon>
        <taxon>Steinernematidae</taxon>
        <taxon>Steinernema</taxon>
    </lineage>
</organism>
<dbReference type="PANTHER" id="PTHR34093">
    <property type="entry name" value="CHLORIDE CHANNEL CLIC-LIKE PROTEIN 1"/>
    <property type="match status" value="1"/>
</dbReference>
<feature type="transmembrane region" description="Helical" evidence="8">
    <location>
        <begin position="217"/>
        <end position="240"/>
    </location>
</feature>
<feature type="transmembrane region" description="Helical" evidence="8">
    <location>
        <begin position="261"/>
        <end position="279"/>
    </location>
</feature>
<evidence type="ECO:0000256" key="1">
    <source>
        <dbReference type="ARBA" id="ARBA00004141"/>
    </source>
</evidence>
<evidence type="ECO:0000256" key="9">
    <source>
        <dbReference type="SAM" id="SignalP"/>
    </source>
</evidence>
<evidence type="ECO:0000256" key="6">
    <source>
        <dbReference type="ARBA" id="ARBA00023136"/>
    </source>
</evidence>
<evidence type="ECO:0000256" key="3">
    <source>
        <dbReference type="ARBA" id="ARBA00015571"/>
    </source>
</evidence>
<feature type="chain" id="PRO_5041447411" description="Chloride channel CLIC-like protein 1" evidence="9">
    <location>
        <begin position="17"/>
        <end position="419"/>
    </location>
</feature>
<comment type="subcellular location">
    <subcellularLocation>
        <location evidence="1">Membrane</location>
        <topology evidence="1">Multi-pass membrane protein</topology>
    </subcellularLocation>
</comment>
<keyword evidence="11" id="KW-1185">Reference proteome</keyword>
<evidence type="ECO:0000313" key="11">
    <source>
        <dbReference type="Proteomes" id="UP001175271"/>
    </source>
</evidence>
<proteinExistence type="inferred from homology"/>
<name>A0AA39HH01_9BILA</name>
<gene>
    <name evidence="10" type="ORF">QR680_017780</name>
</gene>
<keyword evidence="6 8" id="KW-0472">Membrane</keyword>
<sequence length="419" mass="47219">MLRPIVICTIVLAVWAKTIDIDLNRHREERTNWKDPNDFLSQKKPEASAEQVALEGRLRSMDSMTKLMIRKFFERLHIDEKSSRDVSRRAVVSLSAENLATIRSYLESNNSHNQMTLREQVHTVLEDFFVAVELEEHIQGDVFIYDAASMSSHPIAIPLFAVAVLGAVIYIQRRLTLRLFLFGVFLFCFITACTLKFIRKHQEIVSEQMLRMHESSLSDACAPAGFFGDLLSVVKGLVLIKTKSECQKFHEDMLVSPLSQINPLEIMSEVLASFFAAPLTVFARHFNQFFNEYYADTPLHIFIIKTVMLVIGSAIFFFVLSGYRLKTLFATLEPGSAPVIQQISNALSEPVPAITITKEVRKVSSSSKALSPPKLAAISAPSTDYSSCSSSPEISKSEEANVSRRKVKNKHRPKPDESR</sequence>
<dbReference type="Proteomes" id="UP001175271">
    <property type="component" value="Unassembled WGS sequence"/>
</dbReference>
<dbReference type="InterPro" id="IPR009231">
    <property type="entry name" value="Chloride_chnl_CLIC-like"/>
</dbReference>
<feature type="compositionally biased region" description="Basic residues" evidence="7">
    <location>
        <begin position="403"/>
        <end position="413"/>
    </location>
</feature>
<evidence type="ECO:0000256" key="7">
    <source>
        <dbReference type="SAM" id="MobiDB-lite"/>
    </source>
</evidence>
<keyword evidence="4 8" id="KW-0812">Transmembrane</keyword>
<keyword evidence="5 8" id="KW-1133">Transmembrane helix</keyword>
<dbReference type="GO" id="GO:0016020">
    <property type="term" value="C:membrane"/>
    <property type="evidence" value="ECO:0007669"/>
    <property type="project" value="UniProtKB-SubCell"/>
</dbReference>
<comment type="caution">
    <text evidence="10">The sequence shown here is derived from an EMBL/GenBank/DDBJ whole genome shotgun (WGS) entry which is preliminary data.</text>
</comment>
<feature type="transmembrane region" description="Helical" evidence="8">
    <location>
        <begin position="179"/>
        <end position="197"/>
    </location>
</feature>
<comment type="similarity">
    <text evidence="2">Belongs to the chloride channel MCLC family.</text>
</comment>
<evidence type="ECO:0000256" key="4">
    <source>
        <dbReference type="ARBA" id="ARBA00022692"/>
    </source>
</evidence>
<dbReference type="PANTHER" id="PTHR34093:SF1">
    <property type="entry name" value="CHLORIDE CHANNEL CLIC-LIKE PROTEIN 1"/>
    <property type="match status" value="1"/>
</dbReference>
<feature type="signal peptide" evidence="9">
    <location>
        <begin position="1"/>
        <end position="16"/>
    </location>
</feature>
<evidence type="ECO:0000256" key="5">
    <source>
        <dbReference type="ARBA" id="ARBA00022989"/>
    </source>
</evidence>
<dbReference type="GO" id="GO:0005254">
    <property type="term" value="F:chloride channel activity"/>
    <property type="evidence" value="ECO:0007669"/>
    <property type="project" value="TreeGrafter"/>
</dbReference>
<keyword evidence="9" id="KW-0732">Signal</keyword>
<dbReference type="GO" id="GO:0005783">
    <property type="term" value="C:endoplasmic reticulum"/>
    <property type="evidence" value="ECO:0007669"/>
    <property type="project" value="TreeGrafter"/>
</dbReference>
<reference evidence="10" key="1">
    <citation type="submission" date="2023-06" db="EMBL/GenBank/DDBJ databases">
        <title>Genomic analysis of the entomopathogenic nematode Steinernema hermaphroditum.</title>
        <authorList>
            <person name="Schwarz E.M."/>
            <person name="Heppert J.K."/>
            <person name="Baniya A."/>
            <person name="Schwartz H.T."/>
            <person name="Tan C.-H."/>
            <person name="Antoshechkin I."/>
            <person name="Sternberg P.W."/>
            <person name="Goodrich-Blair H."/>
            <person name="Dillman A.R."/>
        </authorList>
    </citation>
    <scope>NUCLEOTIDE SEQUENCE</scope>
    <source>
        <strain evidence="10">PS9179</strain>
        <tissue evidence="10">Whole animal</tissue>
    </source>
</reference>
<dbReference type="EMBL" id="JAUCMV010000004">
    <property type="protein sequence ID" value="KAK0405056.1"/>
    <property type="molecule type" value="Genomic_DNA"/>
</dbReference>
<feature type="compositionally biased region" description="Low complexity" evidence="7">
    <location>
        <begin position="366"/>
        <end position="394"/>
    </location>
</feature>
<feature type="transmembrane region" description="Helical" evidence="8">
    <location>
        <begin position="299"/>
        <end position="320"/>
    </location>
</feature>
<evidence type="ECO:0000313" key="10">
    <source>
        <dbReference type="EMBL" id="KAK0405056.1"/>
    </source>
</evidence>
<accession>A0AA39HH01</accession>
<feature type="transmembrane region" description="Helical" evidence="8">
    <location>
        <begin position="155"/>
        <end position="172"/>
    </location>
</feature>
<evidence type="ECO:0000256" key="8">
    <source>
        <dbReference type="SAM" id="Phobius"/>
    </source>
</evidence>